<reference evidence="2" key="1">
    <citation type="submission" date="2022-11" db="UniProtKB">
        <authorList>
            <consortium name="WormBaseParasite"/>
        </authorList>
    </citation>
    <scope>IDENTIFICATION</scope>
</reference>
<dbReference type="Proteomes" id="UP000887580">
    <property type="component" value="Unplaced"/>
</dbReference>
<proteinExistence type="predicted"/>
<protein>
    <submittedName>
        <fullName evidence="2">Protein quiver</fullName>
    </submittedName>
</protein>
<dbReference type="WBParaSite" id="PS1159_v2.g7758.t1">
    <property type="protein sequence ID" value="PS1159_v2.g7758.t1"/>
    <property type="gene ID" value="PS1159_v2.g7758"/>
</dbReference>
<sequence>MSIFDTYHLPEDFPKWFQGCSFEMKEIYNVICDGYGQYRVGNEIGIAEWQGNLFCCSSNICNSANNQKIIVAVIFVIFVNTFVMFKQNL</sequence>
<name>A0AC35GQW9_9BILA</name>
<evidence type="ECO:0000313" key="2">
    <source>
        <dbReference type="WBParaSite" id="PS1159_v2.g7758.t1"/>
    </source>
</evidence>
<accession>A0AC35GQW9</accession>
<evidence type="ECO:0000313" key="1">
    <source>
        <dbReference type="Proteomes" id="UP000887580"/>
    </source>
</evidence>
<organism evidence="1 2">
    <name type="scientific">Panagrolaimus sp. PS1159</name>
    <dbReference type="NCBI Taxonomy" id="55785"/>
    <lineage>
        <taxon>Eukaryota</taxon>
        <taxon>Metazoa</taxon>
        <taxon>Ecdysozoa</taxon>
        <taxon>Nematoda</taxon>
        <taxon>Chromadorea</taxon>
        <taxon>Rhabditida</taxon>
        <taxon>Tylenchina</taxon>
        <taxon>Panagrolaimomorpha</taxon>
        <taxon>Panagrolaimoidea</taxon>
        <taxon>Panagrolaimidae</taxon>
        <taxon>Panagrolaimus</taxon>
    </lineage>
</organism>